<dbReference type="EMBL" id="SLUI01000006">
    <property type="protein sequence ID" value="TCL37248.1"/>
    <property type="molecule type" value="Genomic_DNA"/>
</dbReference>
<dbReference type="GO" id="GO:0016887">
    <property type="term" value="F:ATP hydrolysis activity"/>
    <property type="evidence" value="ECO:0007669"/>
    <property type="project" value="InterPro"/>
</dbReference>
<organism evidence="3 4">
    <name type="scientific">Anaerospora hongkongensis</name>
    <dbReference type="NCBI Taxonomy" id="244830"/>
    <lineage>
        <taxon>Bacteria</taxon>
        <taxon>Bacillati</taxon>
        <taxon>Bacillota</taxon>
        <taxon>Negativicutes</taxon>
        <taxon>Selenomonadales</taxon>
        <taxon>Sporomusaceae</taxon>
        <taxon>Anaerospora</taxon>
    </lineage>
</organism>
<reference evidence="3 4" key="1">
    <citation type="submission" date="2019-03" db="EMBL/GenBank/DDBJ databases">
        <title>Genomic Encyclopedia of Type Strains, Phase IV (KMG-IV): sequencing the most valuable type-strain genomes for metagenomic binning, comparative biology and taxonomic classification.</title>
        <authorList>
            <person name="Goeker M."/>
        </authorList>
    </citation>
    <scope>NUCLEOTIDE SEQUENCE [LARGE SCALE GENOMIC DNA]</scope>
    <source>
        <strain evidence="3 4">DSM 15969</strain>
    </source>
</reference>
<proteinExistence type="inferred from homology"/>
<dbReference type="InterPro" id="IPR046454">
    <property type="entry name" value="GpA_endonuclease"/>
</dbReference>
<evidence type="ECO:0000259" key="2">
    <source>
        <dbReference type="Pfam" id="PF20454"/>
    </source>
</evidence>
<dbReference type="Pfam" id="PF20454">
    <property type="entry name" value="GpA_nuclease"/>
    <property type="match status" value="1"/>
</dbReference>
<protein>
    <submittedName>
        <fullName evidence="3">Phage terminase large subunit GpA-like protein</fullName>
    </submittedName>
</protein>
<dbReference type="InterPro" id="IPR046453">
    <property type="entry name" value="GpA_ATPase"/>
</dbReference>
<dbReference type="GO" id="GO:0005524">
    <property type="term" value="F:ATP binding"/>
    <property type="evidence" value="ECO:0007669"/>
    <property type="project" value="InterPro"/>
</dbReference>
<dbReference type="HAMAP" id="MF_04144">
    <property type="entry name" value="TERL_LAMBDA"/>
    <property type="match status" value="1"/>
</dbReference>
<dbReference type="InterPro" id="IPR008866">
    <property type="entry name" value="Phage_lambda_GpA-like"/>
</dbReference>
<feature type="domain" description="Terminase large subunit GpA endonuclease" evidence="2">
    <location>
        <begin position="311"/>
        <end position="583"/>
    </location>
</feature>
<dbReference type="InterPro" id="IPR027417">
    <property type="entry name" value="P-loop_NTPase"/>
</dbReference>
<gene>
    <name evidence="3" type="ORF">EV210_106117</name>
</gene>
<keyword evidence="4" id="KW-1185">Reference proteome</keyword>
<dbReference type="GO" id="GO:0004519">
    <property type="term" value="F:endonuclease activity"/>
    <property type="evidence" value="ECO:0007669"/>
    <property type="project" value="InterPro"/>
</dbReference>
<dbReference type="Proteomes" id="UP000295063">
    <property type="component" value="Unassembled WGS sequence"/>
</dbReference>
<evidence type="ECO:0000313" key="3">
    <source>
        <dbReference type="EMBL" id="TCL37248.1"/>
    </source>
</evidence>
<sequence>MTESTLRRAGQRKRTPLEWPAWLKDAIAILKPPDLLTVTEWSDRYRILDEKTAAVPGRWQTSRTPYLQEIMDAFTHPDIEEIIFCKASQIGGTEALLNILAYIVAQDPSPTLLVYPTLELAEFASSNRIQPMVTLIPETDVRYNSKDSKTLELQFDGMYLALSGANSPASLSSRPIRYLLLDEVDKYPANAGKEADPISLARERTKTFHNKKIVLISTPTLETGAIWQAFESADERRYFYVPCPHCGKHQILKMSNVRWPKEMREPAQVREVAWYVCEHCQEIIRDHHKPDMLRGGRWISDNTTGRVSRRVAFHLSSIYSPWLTFGDIAAEFLKSKAFPFLLQNFVNSWLAEPWKTEAKRHNSDLVLARRAAYPKGRVHQDAQLLVAGVDVQLNHFWWGVRAWGPDLTSWLVDYGRTETWADIENILRRPYPTNENGEVAYIAKACIDSGYNTDEVYKFCAYNQDICVPTKGASRPLRSRYVQTKIEKDMGLGLILYIFDPNQFKDFLAGRLAHEVNMPGAWMVPEDIDRLYADQIVSEQRIEKKSKAGIISYEWAKVSTHAQNHLLDVEVNCALAAEICGARYLQKPVIIRPSAAQPVISGNKWLGNTSNWMKR</sequence>
<feature type="domain" description="Phage terminase large subunit GpA ATPase" evidence="1">
    <location>
        <begin position="54"/>
        <end position="298"/>
    </location>
</feature>
<evidence type="ECO:0000313" key="4">
    <source>
        <dbReference type="Proteomes" id="UP000295063"/>
    </source>
</evidence>
<dbReference type="Gene3D" id="3.40.50.300">
    <property type="entry name" value="P-loop containing nucleotide triphosphate hydrolases"/>
    <property type="match status" value="1"/>
</dbReference>
<comment type="caution">
    <text evidence="3">The sequence shown here is derived from an EMBL/GenBank/DDBJ whole genome shotgun (WGS) entry which is preliminary data.</text>
</comment>
<evidence type="ECO:0000259" key="1">
    <source>
        <dbReference type="Pfam" id="PF05876"/>
    </source>
</evidence>
<dbReference type="AlphaFoldDB" id="A0A4R1PXA2"/>
<accession>A0A4R1PXA2</accession>
<name>A0A4R1PXA2_9FIRM</name>
<dbReference type="Pfam" id="PF05876">
    <property type="entry name" value="GpA_ATPase"/>
    <property type="match status" value="1"/>
</dbReference>